<evidence type="ECO:0008006" key="2">
    <source>
        <dbReference type="Google" id="ProtNLM"/>
    </source>
</evidence>
<dbReference type="PANTHER" id="PTHR33710:SF13">
    <property type="entry name" value="ENDONUCLEASE_EXONUCLEASE_PHOSPHATASE FAMILY PROTEIN"/>
    <property type="match status" value="1"/>
</dbReference>
<dbReference type="AlphaFoldDB" id="A0A2C9VDX7"/>
<protein>
    <recommendedName>
        <fullName evidence="2">Endonuclease/exonuclease/phosphatase domain-containing protein</fullName>
    </recommendedName>
</protein>
<gene>
    <name evidence="1" type="ORF">MANES_08G064100</name>
</gene>
<dbReference type="InterPro" id="IPR036691">
    <property type="entry name" value="Endo/exonu/phosph_ase_sf"/>
</dbReference>
<dbReference type="STRING" id="3983.A0A2C9VDX7"/>
<accession>A0A2C9VDX7</accession>
<organism evidence="1">
    <name type="scientific">Manihot esculenta</name>
    <name type="common">Cassava</name>
    <name type="synonym">Jatropha manihot</name>
    <dbReference type="NCBI Taxonomy" id="3983"/>
    <lineage>
        <taxon>Eukaryota</taxon>
        <taxon>Viridiplantae</taxon>
        <taxon>Streptophyta</taxon>
        <taxon>Embryophyta</taxon>
        <taxon>Tracheophyta</taxon>
        <taxon>Spermatophyta</taxon>
        <taxon>Magnoliopsida</taxon>
        <taxon>eudicotyledons</taxon>
        <taxon>Gunneridae</taxon>
        <taxon>Pentapetalae</taxon>
        <taxon>rosids</taxon>
        <taxon>fabids</taxon>
        <taxon>Malpighiales</taxon>
        <taxon>Euphorbiaceae</taxon>
        <taxon>Crotonoideae</taxon>
        <taxon>Manihoteae</taxon>
        <taxon>Manihot</taxon>
    </lineage>
</organism>
<dbReference type="Gene3D" id="3.60.10.10">
    <property type="entry name" value="Endonuclease/exonuclease/phosphatase"/>
    <property type="match status" value="1"/>
</dbReference>
<sequence length="358" mass="42171">MKCKGYNWFGYTLKDCKGKQEMQIWQVKKNVEGEGGRDMGKNDAGGSGHMECNEQNLWESIHNIANSTSTPWIIQCDFNAVLNVQEAVEGNVTDELRSKDCFFTWTNNKDQESRISRKLDRCLVNLTWSEKYALLEFEALPPGLSDHSPLIVSMRKDMKIRNIVQRSWHFEVSGSAMFKLWSKLKDLKQNLRKPNKREFFDIFERVCKYIQMLERVQTRLQEDPLNQIVLDEERAIVNQFWRLLRQEEDFYKQHSRAYWIRISNSNTKYFHNFVKIRNVRTKIMSLKLHDGENFDQGKINAAIVEFYKTLIGSNEFSRQHACTEIIKSRVIVSEEEADELCSIVTNKEIKATIWCIRV</sequence>
<dbReference type="EMBL" id="CM004394">
    <property type="protein sequence ID" value="OAY43364.1"/>
    <property type="molecule type" value="Genomic_DNA"/>
</dbReference>
<evidence type="ECO:0000313" key="1">
    <source>
        <dbReference type="EMBL" id="OAY43364.1"/>
    </source>
</evidence>
<proteinExistence type="predicted"/>
<dbReference type="PANTHER" id="PTHR33710">
    <property type="entry name" value="BNAC02G09200D PROTEIN"/>
    <property type="match status" value="1"/>
</dbReference>
<reference evidence="1" key="1">
    <citation type="submission" date="2016-02" db="EMBL/GenBank/DDBJ databases">
        <title>WGS assembly of Manihot esculenta.</title>
        <authorList>
            <person name="Bredeson J.V."/>
            <person name="Prochnik S.E."/>
            <person name="Lyons J.B."/>
            <person name="Schmutz J."/>
            <person name="Grimwood J."/>
            <person name="Vrebalov J."/>
            <person name="Bart R.S."/>
            <person name="Amuge T."/>
            <person name="Ferguson M.E."/>
            <person name="Green R."/>
            <person name="Putnam N."/>
            <person name="Stites J."/>
            <person name="Rounsley S."/>
            <person name="Rokhsar D.S."/>
        </authorList>
    </citation>
    <scope>NUCLEOTIDE SEQUENCE [LARGE SCALE GENOMIC DNA]</scope>
    <source>
        <tissue evidence="1">Leaf</tissue>
    </source>
</reference>
<name>A0A2C9VDX7_MANES</name>
<dbReference type="SUPFAM" id="SSF56219">
    <property type="entry name" value="DNase I-like"/>
    <property type="match status" value="1"/>
</dbReference>